<feature type="transmembrane region" description="Helical" evidence="1">
    <location>
        <begin position="88"/>
        <end position="108"/>
    </location>
</feature>
<keyword evidence="3" id="KW-1185">Reference proteome</keyword>
<reference evidence="2 3" key="1">
    <citation type="submission" date="2020-08" db="EMBL/GenBank/DDBJ databases">
        <title>Sequencing the genomes of 1000 actinobacteria strains.</title>
        <authorList>
            <person name="Klenk H.-P."/>
        </authorList>
    </citation>
    <scope>NUCLEOTIDE SEQUENCE [LARGE SCALE GENOMIC DNA]</scope>
    <source>
        <strain evidence="2 3">DSM 45362</strain>
    </source>
</reference>
<evidence type="ECO:0000256" key="1">
    <source>
        <dbReference type="SAM" id="Phobius"/>
    </source>
</evidence>
<dbReference type="AlphaFoldDB" id="A0A841C6D6"/>
<dbReference type="EMBL" id="JACHMN010000003">
    <property type="protein sequence ID" value="MBB5874351.1"/>
    <property type="molecule type" value="Genomic_DNA"/>
</dbReference>
<proteinExistence type="predicted"/>
<keyword evidence="1" id="KW-1133">Transmembrane helix</keyword>
<accession>A0A841C6D6</accession>
<feature type="transmembrane region" description="Helical" evidence="1">
    <location>
        <begin position="228"/>
        <end position="248"/>
    </location>
</feature>
<feature type="transmembrane region" description="Helical" evidence="1">
    <location>
        <begin position="6"/>
        <end position="26"/>
    </location>
</feature>
<sequence>MEMTTFRIAVTGGLMALAVLLAWWWAHGPMSRARLAGFSRQHGLPITTGNGDRVIAYLAITRRWRCAGAATGAVTSAALRLFTGEPGIDVISVFAGWFAGALVAELLLAPTPTGVRRSASLAVRRAGDYVHPVVWALPLVAAAGWAVATAWTLFAGRPSAWALAALAVLVPVLLVRHRVLLRPQPAGPADVTDAETAIRSRSLRVLCSAGFALASYCALVALPTDDSVAVTVAALLVLVVARFAGAVVPSRYRIRPA</sequence>
<protein>
    <submittedName>
        <fullName evidence="2">Uncharacterized protein</fullName>
    </submittedName>
</protein>
<feature type="transmembrane region" description="Helical" evidence="1">
    <location>
        <begin position="202"/>
        <end position="222"/>
    </location>
</feature>
<keyword evidence="1" id="KW-0812">Transmembrane</keyword>
<organism evidence="2 3">
    <name type="scientific">Allocatelliglobosispora scoriae</name>
    <dbReference type="NCBI Taxonomy" id="643052"/>
    <lineage>
        <taxon>Bacteria</taxon>
        <taxon>Bacillati</taxon>
        <taxon>Actinomycetota</taxon>
        <taxon>Actinomycetes</taxon>
        <taxon>Micromonosporales</taxon>
        <taxon>Micromonosporaceae</taxon>
        <taxon>Allocatelliglobosispora</taxon>
    </lineage>
</organism>
<keyword evidence="1" id="KW-0472">Membrane</keyword>
<gene>
    <name evidence="2" type="ORF">F4553_007785</name>
</gene>
<evidence type="ECO:0000313" key="2">
    <source>
        <dbReference type="EMBL" id="MBB5874351.1"/>
    </source>
</evidence>
<dbReference type="Proteomes" id="UP000587527">
    <property type="component" value="Unassembled WGS sequence"/>
</dbReference>
<dbReference type="RefSeq" id="WP_246467607.1">
    <property type="nucleotide sequence ID" value="NZ_JACHMN010000003.1"/>
</dbReference>
<feature type="transmembrane region" description="Helical" evidence="1">
    <location>
        <begin position="160"/>
        <end position="181"/>
    </location>
</feature>
<evidence type="ECO:0000313" key="3">
    <source>
        <dbReference type="Proteomes" id="UP000587527"/>
    </source>
</evidence>
<feature type="transmembrane region" description="Helical" evidence="1">
    <location>
        <begin position="129"/>
        <end position="154"/>
    </location>
</feature>
<comment type="caution">
    <text evidence="2">The sequence shown here is derived from an EMBL/GenBank/DDBJ whole genome shotgun (WGS) entry which is preliminary data.</text>
</comment>
<name>A0A841C6D6_9ACTN</name>